<dbReference type="SMART" id="SM00387">
    <property type="entry name" value="HATPase_c"/>
    <property type="match status" value="1"/>
</dbReference>
<keyword evidence="8" id="KW-1185">Reference proteome</keyword>
<evidence type="ECO:0000259" key="5">
    <source>
        <dbReference type="PROSITE" id="PS50109"/>
    </source>
</evidence>
<keyword evidence="4" id="KW-0812">Transmembrane</keyword>
<dbReference type="Proteomes" id="UP000680815">
    <property type="component" value="Unassembled WGS sequence"/>
</dbReference>
<dbReference type="Gene3D" id="3.30.565.10">
    <property type="entry name" value="Histidine kinase-like ATPase, C-terminal domain"/>
    <property type="match status" value="1"/>
</dbReference>
<dbReference type="Gene3D" id="1.10.287.130">
    <property type="match status" value="1"/>
</dbReference>
<evidence type="ECO:0000259" key="6">
    <source>
        <dbReference type="PROSITE" id="PS50113"/>
    </source>
</evidence>
<dbReference type="PROSITE" id="PS50109">
    <property type="entry name" value="HIS_KIN"/>
    <property type="match status" value="1"/>
</dbReference>
<evidence type="ECO:0000256" key="2">
    <source>
        <dbReference type="ARBA" id="ARBA00012438"/>
    </source>
</evidence>
<dbReference type="InterPro" id="IPR000700">
    <property type="entry name" value="PAS-assoc_C"/>
</dbReference>
<feature type="domain" description="Histidine kinase" evidence="5">
    <location>
        <begin position="490"/>
        <end position="708"/>
    </location>
</feature>
<dbReference type="InterPro" id="IPR035965">
    <property type="entry name" value="PAS-like_dom_sf"/>
</dbReference>
<dbReference type="RefSeq" id="WP_209351597.1">
    <property type="nucleotide sequence ID" value="NZ_JAGIYZ010000008.1"/>
</dbReference>
<dbReference type="InterPro" id="IPR003594">
    <property type="entry name" value="HATPase_dom"/>
</dbReference>
<keyword evidence="4" id="KW-0472">Membrane</keyword>
<keyword evidence="3" id="KW-0597">Phosphoprotein</keyword>
<name>A0ABS4AS92_9PROT</name>
<reference evidence="7 8" key="1">
    <citation type="submission" date="2021-03" db="EMBL/GenBank/DDBJ databases">
        <authorList>
            <person name="So Y."/>
        </authorList>
    </citation>
    <scope>NUCLEOTIDE SEQUENCE [LARGE SCALE GENOMIC DNA]</scope>
    <source>
        <strain evidence="7 8">PWR1</strain>
    </source>
</reference>
<evidence type="ECO:0000256" key="4">
    <source>
        <dbReference type="SAM" id="Phobius"/>
    </source>
</evidence>
<comment type="caution">
    <text evidence="7">The sequence shown here is derived from an EMBL/GenBank/DDBJ whole genome shotgun (WGS) entry which is preliminary data.</text>
</comment>
<dbReference type="PROSITE" id="PS50113">
    <property type="entry name" value="PAC"/>
    <property type="match status" value="1"/>
</dbReference>
<organism evidence="7 8">
    <name type="scientific">Roseomonas nitratireducens</name>
    <dbReference type="NCBI Taxonomy" id="2820810"/>
    <lineage>
        <taxon>Bacteria</taxon>
        <taxon>Pseudomonadati</taxon>
        <taxon>Pseudomonadota</taxon>
        <taxon>Alphaproteobacteria</taxon>
        <taxon>Acetobacterales</taxon>
        <taxon>Roseomonadaceae</taxon>
        <taxon>Roseomonas</taxon>
    </lineage>
</organism>
<dbReference type="CDD" id="cd00130">
    <property type="entry name" value="PAS"/>
    <property type="match status" value="1"/>
</dbReference>
<evidence type="ECO:0000256" key="1">
    <source>
        <dbReference type="ARBA" id="ARBA00000085"/>
    </source>
</evidence>
<dbReference type="CDD" id="cd00082">
    <property type="entry name" value="HisKA"/>
    <property type="match status" value="1"/>
</dbReference>
<accession>A0ABS4AS92</accession>
<dbReference type="Gene3D" id="3.30.450.20">
    <property type="entry name" value="PAS domain"/>
    <property type="match status" value="3"/>
</dbReference>
<gene>
    <name evidence="7" type="ORF">J5Y09_09880</name>
</gene>
<comment type="catalytic activity">
    <reaction evidence="1">
        <text>ATP + protein L-histidine = ADP + protein N-phospho-L-histidine.</text>
        <dbReference type="EC" id="2.7.13.3"/>
    </reaction>
</comment>
<proteinExistence type="predicted"/>
<keyword evidence="4" id="KW-1133">Transmembrane helix</keyword>
<dbReference type="InterPro" id="IPR003661">
    <property type="entry name" value="HisK_dim/P_dom"/>
</dbReference>
<dbReference type="InterPro" id="IPR036890">
    <property type="entry name" value="HATPase_C_sf"/>
</dbReference>
<dbReference type="EMBL" id="JAGIYZ010000008">
    <property type="protein sequence ID" value="MBP0464221.1"/>
    <property type="molecule type" value="Genomic_DNA"/>
</dbReference>
<evidence type="ECO:0000313" key="7">
    <source>
        <dbReference type="EMBL" id="MBP0464221.1"/>
    </source>
</evidence>
<feature type="domain" description="PAC" evidence="6">
    <location>
        <begin position="425"/>
        <end position="477"/>
    </location>
</feature>
<dbReference type="EC" id="2.7.13.3" evidence="2"/>
<evidence type="ECO:0000313" key="8">
    <source>
        <dbReference type="Proteomes" id="UP000680815"/>
    </source>
</evidence>
<protein>
    <recommendedName>
        <fullName evidence="2">histidine kinase</fullName>
        <ecNumber evidence="2">2.7.13.3</ecNumber>
    </recommendedName>
</protein>
<evidence type="ECO:0000256" key="3">
    <source>
        <dbReference type="ARBA" id="ARBA00022553"/>
    </source>
</evidence>
<dbReference type="Pfam" id="PF02518">
    <property type="entry name" value="HATPase_c"/>
    <property type="match status" value="1"/>
</dbReference>
<dbReference type="InterPro" id="IPR005467">
    <property type="entry name" value="His_kinase_dom"/>
</dbReference>
<dbReference type="SUPFAM" id="SSF55874">
    <property type="entry name" value="ATPase domain of HSP90 chaperone/DNA topoisomerase II/histidine kinase"/>
    <property type="match status" value="1"/>
</dbReference>
<dbReference type="PANTHER" id="PTHR43065:SF42">
    <property type="entry name" value="TWO-COMPONENT SENSOR PPRA"/>
    <property type="match status" value="1"/>
</dbReference>
<dbReference type="PRINTS" id="PR00344">
    <property type="entry name" value="BCTRLSENSOR"/>
</dbReference>
<dbReference type="CDD" id="cd12914">
    <property type="entry name" value="PDC1_DGC_like"/>
    <property type="match status" value="1"/>
</dbReference>
<dbReference type="Pfam" id="PF00512">
    <property type="entry name" value="HisKA"/>
    <property type="match status" value="1"/>
</dbReference>
<dbReference type="SMART" id="SM00388">
    <property type="entry name" value="HisKA"/>
    <property type="match status" value="1"/>
</dbReference>
<dbReference type="PANTHER" id="PTHR43065">
    <property type="entry name" value="SENSOR HISTIDINE KINASE"/>
    <property type="match status" value="1"/>
</dbReference>
<dbReference type="NCBIfam" id="TIGR00229">
    <property type="entry name" value="sensory_box"/>
    <property type="match status" value="1"/>
</dbReference>
<dbReference type="InterPro" id="IPR004358">
    <property type="entry name" value="Sig_transdc_His_kin-like_C"/>
</dbReference>
<dbReference type="InterPro" id="IPR036097">
    <property type="entry name" value="HisK_dim/P_sf"/>
</dbReference>
<dbReference type="SUPFAM" id="SSF55785">
    <property type="entry name" value="PYP-like sensor domain (PAS domain)"/>
    <property type="match status" value="1"/>
</dbReference>
<dbReference type="InterPro" id="IPR000014">
    <property type="entry name" value="PAS"/>
</dbReference>
<sequence length="708" mass="76459">MTDDPNGPVAAAARAAPMQWLQRQGAFILLLLALTALAVAVSESLVAGVRARSDSEARARAEVAAGVAQQVVIRRIEAADVLHRLAQAWFTLRERGNIEGAAALEDHIAATANSGSFGFVQVALIGADGWMDWSSISRRESRVYLGDREHFLVHARGMQDMFVSAPVLGRVSNRWTIQLTKPMRDEAGRFGGVVVVSLDLYSLSEALSELTPTPGDAALLLRGETTIAAHSETPQASIGQDLATSDPLRRLIPTRPTGSFTRRDEGRVESFVGWRRLPGTNLAVVAMLDGNAVEGAVSTLITSTRMVAFAVVLAVLAGGIVLILARERRAARQEVDRVEAERRLSDEAHRLFERRVAALPAVVFGGRVDLEGGFTLTHVSESLERITGWRRDQLGDRQPWAHLAEDMPVEDHGAFKRQAVANGQGTREFRARRPDGTVVMLREHLRVVEAMPDGSTEVVGYLRDITAERDIELKAQAAGRLATLGEMAAGLAHELNQPLAVMSLAADNAARALQRRGVDALPEVLQRLDRIGVQGRRARDIVDHLRVFGRPQEEGDPEPVSLADAVEGAMVLTRAALREAAIEVTIDLPADLPPVMGRLIAFEQAIVNLLLNARDAIHDHAKEPGSIRIVGRVEEPGVVLRIIDNGGGIPEAVMYRLFEPFFTTKPPGKGTGLGLPICHAAMRAVGGDIEAANLDGGACFTLRFRPAA</sequence>
<feature type="transmembrane region" description="Helical" evidence="4">
    <location>
        <begin position="306"/>
        <end position="325"/>
    </location>
</feature>
<dbReference type="SUPFAM" id="SSF47384">
    <property type="entry name" value="Homodimeric domain of signal transducing histidine kinase"/>
    <property type="match status" value="1"/>
</dbReference>
<dbReference type="CDD" id="cd18774">
    <property type="entry name" value="PDC2_HK_sensor"/>
    <property type="match status" value="1"/>
</dbReference>